<dbReference type="InterPro" id="IPR052021">
    <property type="entry name" value="Type-I_RS_S_subunit"/>
</dbReference>
<keyword evidence="3" id="KW-0238">DNA-binding</keyword>
<keyword evidence="7" id="KW-1185">Reference proteome</keyword>
<evidence type="ECO:0000256" key="2">
    <source>
        <dbReference type="ARBA" id="ARBA00022747"/>
    </source>
</evidence>
<name>A0A7H9DRY8_9FLAO</name>
<dbReference type="CDD" id="cd17267">
    <property type="entry name" value="RMtype1_S_EcoAO83I-TRD1-CR1_like"/>
    <property type="match status" value="1"/>
</dbReference>
<dbReference type="GO" id="GO:0003677">
    <property type="term" value="F:DNA binding"/>
    <property type="evidence" value="ECO:0007669"/>
    <property type="project" value="UniProtKB-KW"/>
</dbReference>
<dbReference type="GeneID" id="78401167"/>
<feature type="region of interest" description="Disordered" evidence="4">
    <location>
        <begin position="374"/>
        <end position="394"/>
    </location>
</feature>
<organism evidence="6 7">
    <name type="scientific">Empedobacter falsenii</name>
    <dbReference type="NCBI Taxonomy" id="343874"/>
    <lineage>
        <taxon>Bacteria</taxon>
        <taxon>Pseudomonadati</taxon>
        <taxon>Bacteroidota</taxon>
        <taxon>Flavobacteriia</taxon>
        <taxon>Flavobacteriales</taxon>
        <taxon>Weeksellaceae</taxon>
        <taxon>Empedobacter</taxon>
    </lineage>
</organism>
<dbReference type="AlphaFoldDB" id="A0A7H9DRY8"/>
<accession>A0A7H9DRY8</accession>
<protein>
    <recommendedName>
        <fullName evidence="5">Type I restriction modification DNA specificity domain-containing protein</fullName>
    </recommendedName>
</protein>
<dbReference type="Gene3D" id="1.10.287.1120">
    <property type="entry name" value="Bipartite methylase S protein"/>
    <property type="match status" value="1"/>
</dbReference>
<dbReference type="Gene3D" id="3.90.220.20">
    <property type="entry name" value="DNA methylase specificity domains"/>
    <property type="match status" value="2"/>
</dbReference>
<dbReference type="RefSeq" id="WP_180906509.1">
    <property type="nucleotide sequence ID" value="NZ_CP040908.1"/>
</dbReference>
<feature type="domain" description="Type I restriction modification DNA specificity" evidence="5">
    <location>
        <begin position="5"/>
        <end position="173"/>
    </location>
</feature>
<dbReference type="GO" id="GO:0009307">
    <property type="term" value="P:DNA restriction-modification system"/>
    <property type="evidence" value="ECO:0007669"/>
    <property type="project" value="UniProtKB-KW"/>
</dbReference>
<evidence type="ECO:0000313" key="7">
    <source>
        <dbReference type="Proteomes" id="UP000510643"/>
    </source>
</evidence>
<reference evidence="6 7" key="1">
    <citation type="submission" date="2019-06" db="EMBL/GenBank/DDBJ databases">
        <title>Emergence of pandrug resistant Empedobacter falsenii in China.</title>
        <authorList>
            <person name="Dong N."/>
            <person name="Chen S."/>
            <person name="Zhang R."/>
        </authorList>
    </citation>
    <scope>NUCLEOTIDE SEQUENCE [LARGE SCALE GENOMIC DNA]</scope>
    <source>
        <strain evidence="6 7">1681-1</strain>
    </source>
</reference>
<dbReference type="InterPro" id="IPR000055">
    <property type="entry name" value="Restrct_endonuc_typeI_TRD"/>
</dbReference>
<dbReference type="PANTHER" id="PTHR30408:SF12">
    <property type="entry name" value="TYPE I RESTRICTION ENZYME MJAVIII SPECIFICITY SUBUNIT"/>
    <property type="match status" value="1"/>
</dbReference>
<evidence type="ECO:0000256" key="4">
    <source>
        <dbReference type="SAM" id="MobiDB-lite"/>
    </source>
</evidence>
<dbReference type="EMBL" id="CP040908">
    <property type="protein sequence ID" value="QLL57810.1"/>
    <property type="molecule type" value="Genomic_DNA"/>
</dbReference>
<dbReference type="SUPFAM" id="SSF116734">
    <property type="entry name" value="DNA methylase specificity domain"/>
    <property type="match status" value="2"/>
</dbReference>
<dbReference type="InterPro" id="IPR044946">
    <property type="entry name" value="Restrct_endonuc_typeI_TRD_sf"/>
</dbReference>
<evidence type="ECO:0000313" key="6">
    <source>
        <dbReference type="EMBL" id="QLL57810.1"/>
    </source>
</evidence>
<dbReference type="Proteomes" id="UP000510643">
    <property type="component" value="Chromosome"/>
</dbReference>
<dbReference type="KEGG" id="efal:FH779_06845"/>
<proteinExistence type="inferred from homology"/>
<dbReference type="REBASE" id="413044">
    <property type="entry name" value="S.Efa16811ORF6840P"/>
</dbReference>
<evidence type="ECO:0000256" key="3">
    <source>
        <dbReference type="ARBA" id="ARBA00023125"/>
    </source>
</evidence>
<keyword evidence="2" id="KW-0680">Restriction system</keyword>
<comment type="similarity">
    <text evidence="1">Belongs to the type-I restriction system S methylase family.</text>
</comment>
<dbReference type="CDD" id="cd17244">
    <property type="entry name" value="RMtype1_S_Apa101655I-TRD2-CR2_like"/>
    <property type="match status" value="1"/>
</dbReference>
<gene>
    <name evidence="6" type="ORF">FH779_06845</name>
</gene>
<dbReference type="PANTHER" id="PTHR30408">
    <property type="entry name" value="TYPE-1 RESTRICTION ENZYME ECOKI SPECIFICITY PROTEIN"/>
    <property type="match status" value="1"/>
</dbReference>
<dbReference type="Pfam" id="PF01420">
    <property type="entry name" value="Methylase_S"/>
    <property type="match status" value="1"/>
</dbReference>
<sequence length="616" mass="70239">MGYKFTYKSLAELCQINLGKTPSRNKPEYWGEGVNWVSISDLKDKYISNTKEQITEEAITGANCKIVKKGTLLMSFKLSIGKLAFTEIDLFTNEAIAALPIIDESILDKDYLYYVLKFIPLVGGNQAVMGKTLNKQSLSNLQIPLPPTIDDQKRIAKVLSDCEAIIQKRKQSIDLLDELIQATFLDMFGNVLTNSKKYPTKKFSDIIKLKRGYDLPTSNRIAGDFPLCASNGIIDYVNEFKAIGPGLITGRSGTIGKVSLVNDNYWPLNTTLYSENYVGNPLYLKYFLQNFKLERFSNGAGVPTLNRNLFSNVDVMDVPIANQNSFGEIVSTINVSRDLKVKCLNELKNLFESLSQRAFKGKLDLSKVDISAMDDEKKKPSSEVTDDTTTSEEKLAEDRNKIIESSKEVQNDGSYLIPALQEYIEQSKRVLEKVNTIIKAGSEEFNSLESDLKLVNFAGSLVEEHINTLTPWQVYQHSYVERYVKHIPQELTDKYPNINLFSRREFDYSTMTLEEYLGVPDDVVAKYGSVGNDTMDMHFFFKKYFSDKSFTIDEVEELYNRIVYDDGDWFKYKPMKKFIFEAMKGDDAFITQVFEEQIDPDNKEIPKKLIKLKLIE</sequence>
<evidence type="ECO:0000256" key="1">
    <source>
        <dbReference type="ARBA" id="ARBA00010923"/>
    </source>
</evidence>
<evidence type="ECO:0000259" key="5">
    <source>
        <dbReference type="Pfam" id="PF01420"/>
    </source>
</evidence>